<evidence type="ECO:0000313" key="3">
    <source>
        <dbReference type="EMBL" id="KAJ7324162.1"/>
    </source>
</evidence>
<gene>
    <name evidence="3" type="ORF">JRQ81_017182</name>
</gene>
<dbReference type="Pfam" id="PF05699">
    <property type="entry name" value="Dimer_Tnp_hAT"/>
    <property type="match status" value="1"/>
</dbReference>
<evidence type="ECO:0000259" key="2">
    <source>
        <dbReference type="Pfam" id="PF05699"/>
    </source>
</evidence>
<proteinExistence type="predicted"/>
<keyword evidence="4" id="KW-1185">Reference proteome</keyword>
<evidence type="ECO:0000256" key="1">
    <source>
        <dbReference type="SAM" id="MobiDB-lite"/>
    </source>
</evidence>
<dbReference type="SUPFAM" id="SSF53098">
    <property type="entry name" value="Ribonuclease H-like"/>
    <property type="match status" value="1"/>
</dbReference>
<accession>A0A9Q1B032</accession>
<name>A0A9Q1B032_9SAUR</name>
<feature type="region of interest" description="Disordered" evidence="1">
    <location>
        <begin position="113"/>
        <end position="145"/>
    </location>
</feature>
<reference evidence="3" key="1">
    <citation type="journal article" date="2023" name="DNA Res.">
        <title>Chromosome-level genome assembly of Phrynocephalus forsythii using third-generation DNA sequencing and Hi-C analysis.</title>
        <authorList>
            <person name="Qi Y."/>
            <person name="Zhao W."/>
            <person name="Zhao Y."/>
            <person name="Niu C."/>
            <person name="Cao S."/>
            <person name="Zhang Y."/>
        </authorList>
    </citation>
    <scope>NUCLEOTIDE SEQUENCE</scope>
    <source>
        <tissue evidence="3">Muscle</tissue>
    </source>
</reference>
<dbReference type="GO" id="GO:0005634">
    <property type="term" value="C:nucleus"/>
    <property type="evidence" value="ECO:0007669"/>
    <property type="project" value="TreeGrafter"/>
</dbReference>
<dbReference type="InterPro" id="IPR008906">
    <property type="entry name" value="HATC_C_dom"/>
</dbReference>
<protein>
    <recommendedName>
        <fullName evidence="2">HAT C-terminal dimerisation domain-containing protein</fullName>
    </recommendedName>
</protein>
<dbReference type="GO" id="GO:0046983">
    <property type="term" value="F:protein dimerization activity"/>
    <property type="evidence" value="ECO:0007669"/>
    <property type="project" value="InterPro"/>
</dbReference>
<dbReference type="Proteomes" id="UP001142489">
    <property type="component" value="Unassembled WGS sequence"/>
</dbReference>
<comment type="caution">
    <text evidence="3">The sequence shown here is derived from an EMBL/GenBank/DDBJ whole genome shotgun (WGS) entry which is preliminary data.</text>
</comment>
<dbReference type="AlphaFoldDB" id="A0A9Q1B032"/>
<dbReference type="EMBL" id="JAPFRF010000008">
    <property type="protein sequence ID" value="KAJ7324162.1"/>
    <property type="molecule type" value="Genomic_DNA"/>
</dbReference>
<dbReference type="PANTHER" id="PTHR47241:SF1">
    <property type="entry name" value="BED-TYPE DOMAIN-CONTAINING PROTEIN"/>
    <property type="match status" value="1"/>
</dbReference>
<evidence type="ECO:0000313" key="4">
    <source>
        <dbReference type="Proteomes" id="UP001142489"/>
    </source>
</evidence>
<organism evidence="3 4">
    <name type="scientific">Phrynocephalus forsythii</name>
    <dbReference type="NCBI Taxonomy" id="171643"/>
    <lineage>
        <taxon>Eukaryota</taxon>
        <taxon>Metazoa</taxon>
        <taxon>Chordata</taxon>
        <taxon>Craniata</taxon>
        <taxon>Vertebrata</taxon>
        <taxon>Euteleostomi</taxon>
        <taxon>Lepidosauria</taxon>
        <taxon>Squamata</taxon>
        <taxon>Bifurcata</taxon>
        <taxon>Unidentata</taxon>
        <taxon>Episquamata</taxon>
        <taxon>Toxicofera</taxon>
        <taxon>Iguania</taxon>
        <taxon>Acrodonta</taxon>
        <taxon>Agamidae</taxon>
        <taxon>Agaminae</taxon>
        <taxon>Phrynocephalus</taxon>
    </lineage>
</organism>
<dbReference type="OrthoDB" id="9050141at2759"/>
<sequence>MVGILQPFEETTHVLSNYNASLGHVLPLIHALRQHLEASIREEADLLPKSRALTDRLLTGVDTRLSPLRREKVYQMACICDPRIKGSLAGSPADLNSWKTELCRQVRRAASNQAQAFPRAHGSQSNPEEERSHGSSSSSTAGVYTQRPGSVPAANYLASALAMAVSSSVEAREGEEPDPALTMVREYMAEPLQPLPLDPLHYWAREADIWPALSTLALDLLSIPPTSVQSDRVFSHMGDVVRPHRSRLDPETVERLTFIHFNLSTLGLLQHSNT</sequence>
<dbReference type="InterPro" id="IPR052865">
    <property type="entry name" value="Zinc_finger_BED"/>
</dbReference>
<dbReference type="PANTHER" id="PTHR47241">
    <property type="entry name" value="FINGER PROTEIN, PUTATIVE-RELATED"/>
    <property type="match status" value="1"/>
</dbReference>
<feature type="domain" description="HAT C-terminal dimerisation" evidence="2">
    <location>
        <begin position="185"/>
        <end position="263"/>
    </location>
</feature>
<dbReference type="InterPro" id="IPR012337">
    <property type="entry name" value="RNaseH-like_sf"/>
</dbReference>